<organism evidence="2 3">
    <name type="scientific">Folsomia candida</name>
    <name type="common">Springtail</name>
    <dbReference type="NCBI Taxonomy" id="158441"/>
    <lineage>
        <taxon>Eukaryota</taxon>
        <taxon>Metazoa</taxon>
        <taxon>Ecdysozoa</taxon>
        <taxon>Arthropoda</taxon>
        <taxon>Hexapoda</taxon>
        <taxon>Collembola</taxon>
        <taxon>Entomobryomorpha</taxon>
        <taxon>Isotomoidea</taxon>
        <taxon>Isotomidae</taxon>
        <taxon>Proisotominae</taxon>
        <taxon>Folsomia</taxon>
    </lineage>
</organism>
<sequence>MYLLNTHITNLPQYLNIFQSCVKHLINYQSIHIPTLKSPVILSRHEVIQTRPNFKRMLPYYFLRVNGSSPLIYKSKNFLTGPQLAREIKTREFALTITTQQRKWNCLTRFYIYPPKNWPQPDITEEYFTMVGEEKRRNMVDKIHFNCFPRLGYHILIPEPIDDSELEATIASWSYHFNRLLRRNEMLEMLVAKMGVYHEQNNSSGLVQIQITQLLICCRYCARFSPTFVGILNNDHQSMLTLGKIQHLIRTVNRNGFSVPIYVSKPRDPGLSRHWHLDSIWNESGRINKEIRSNSFYEYDPVFPNILTYSPYGYSLITATNRYTFLSCGKHSHGWDLFNFFNAFDITIRILIFISNISVGCFAMVIVQWGESNKMDVHNFNISNHKIKSDPYIWHHFLQIFAGFRLELEQGTESLSHQQLRKYWKTILPMFPLFLVTIVLTNSFKGDNVKNIIAPVADEPFKNFYDVSNHQFELYSKLIDVNMGHGATGQGPELGFIMHGILGPSQTYVSEIAEQHFYDIAKRMLHNRVKMYRFEAKEVLLTLDMNAPR</sequence>
<feature type="transmembrane region" description="Helical" evidence="1">
    <location>
        <begin position="426"/>
        <end position="444"/>
    </location>
</feature>
<keyword evidence="1" id="KW-1133">Transmembrane helix</keyword>
<keyword evidence="1" id="KW-0812">Transmembrane</keyword>
<protein>
    <submittedName>
        <fullName evidence="2">Uncharacterized protein</fullName>
    </submittedName>
</protein>
<keyword evidence="1" id="KW-0472">Membrane</keyword>
<dbReference type="Proteomes" id="UP000198287">
    <property type="component" value="Unassembled WGS sequence"/>
</dbReference>
<dbReference type="OrthoDB" id="2401965at2759"/>
<name>A0A226D532_FOLCA</name>
<dbReference type="AlphaFoldDB" id="A0A226D532"/>
<proteinExistence type="predicted"/>
<feature type="transmembrane region" description="Helical" evidence="1">
    <location>
        <begin position="346"/>
        <end position="367"/>
    </location>
</feature>
<comment type="caution">
    <text evidence="2">The sequence shown here is derived from an EMBL/GenBank/DDBJ whole genome shotgun (WGS) entry which is preliminary data.</text>
</comment>
<gene>
    <name evidence="2" type="ORF">Fcan01_25238</name>
</gene>
<evidence type="ECO:0000256" key="1">
    <source>
        <dbReference type="SAM" id="Phobius"/>
    </source>
</evidence>
<accession>A0A226D532</accession>
<reference evidence="2 3" key="1">
    <citation type="submission" date="2015-12" db="EMBL/GenBank/DDBJ databases">
        <title>The genome of Folsomia candida.</title>
        <authorList>
            <person name="Faddeeva A."/>
            <person name="Derks M.F."/>
            <person name="Anvar Y."/>
            <person name="Smit S."/>
            <person name="Van Straalen N."/>
            <person name="Roelofs D."/>
        </authorList>
    </citation>
    <scope>NUCLEOTIDE SEQUENCE [LARGE SCALE GENOMIC DNA]</scope>
    <source>
        <strain evidence="2 3">VU population</strain>
        <tissue evidence="2">Whole body</tissue>
    </source>
</reference>
<keyword evidence="3" id="KW-1185">Reference proteome</keyword>
<evidence type="ECO:0000313" key="3">
    <source>
        <dbReference type="Proteomes" id="UP000198287"/>
    </source>
</evidence>
<dbReference type="EMBL" id="LNIX01000036">
    <property type="protein sequence ID" value="OXA39948.1"/>
    <property type="molecule type" value="Genomic_DNA"/>
</dbReference>
<evidence type="ECO:0000313" key="2">
    <source>
        <dbReference type="EMBL" id="OXA39948.1"/>
    </source>
</evidence>